<evidence type="ECO:0000313" key="18">
    <source>
        <dbReference type="Proteomes" id="UP001634747"/>
    </source>
</evidence>
<evidence type="ECO:0000313" key="17">
    <source>
        <dbReference type="EMBL" id="MFN2977046.1"/>
    </source>
</evidence>
<sequence>MAKKLRVGVVFGGRSGEHEVSLRSAASILEAIDRKKYDVVPIGIAKNGQWLSGGKAQALLAGESSQGSLPAKAGRKQAHAKAGAAVANALETEAADELSSLDTGKLDVVFPVLHGTFGEDGTVQGMLEMADIAYVGSGVLGSAVGMDKDAMKVMFAAAGLPIVKHVTLLRSEWKGSPRKCVARVEERLQYPVFVKPANLGSSVGISKVKTRAELAPAINEAAKFDRKIVIEEGVGGTGRTRATGKARELEIAVLGNDDPIASVVGEIVPDREFYDYESKYDSNSTSEPVIPAKLSRAESKQMREMAVRAFRACDLSGLARVDFLMEAAPSGTPGKAAKPAKIYLNEVNTMPGFTSISMYPKLWQASGIPYAELIDRLIQLALERHAERKQTSFSKE</sequence>
<dbReference type="Pfam" id="PF01820">
    <property type="entry name" value="Dala_Dala_lig_N"/>
    <property type="match status" value="1"/>
</dbReference>
<keyword evidence="10 14" id="KW-0573">Peptidoglycan synthesis</keyword>
<comment type="subcellular location">
    <subcellularLocation>
        <location evidence="14">Cytoplasm</location>
    </subcellularLocation>
</comment>
<evidence type="ECO:0000256" key="13">
    <source>
        <dbReference type="ARBA" id="ARBA00047614"/>
    </source>
</evidence>
<dbReference type="InterPro" id="IPR011761">
    <property type="entry name" value="ATP-grasp"/>
</dbReference>
<evidence type="ECO:0000256" key="7">
    <source>
        <dbReference type="ARBA" id="ARBA00022840"/>
    </source>
</evidence>
<dbReference type="Proteomes" id="UP001634747">
    <property type="component" value="Unassembled WGS sequence"/>
</dbReference>
<dbReference type="PROSITE" id="PS00843">
    <property type="entry name" value="DALA_DALA_LIGASE_1"/>
    <property type="match status" value="1"/>
</dbReference>
<dbReference type="PANTHER" id="PTHR23132:SF25">
    <property type="entry name" value="D-ALANINE--D-ALANINE LIGASE A"/>
    <property type="match status" value="1"/>
</dbReference>
<dbReference type="NCBIfam" id="TIGR01205">
    <property type="entry name" value="D_ala_D_alaTIGR"/>
    <property type="match status" value="1"/>
</dbReference>
<comment type="cofactor">
    <cofactor evidence="1">
        <name>Mn(2+)</name>
        <dbReference type="ChEBI" id="CHEBI:29035"/>
    </cofactor>
</comment>
<name>A0ABW9KMM3_9BACT</name>
<keyword evidence="11" id="KW-0464">Manganese</keyword>
<dbReference type="PIRSF" id="PIRSF039102">
    <property type="entry name" value="Ddl/VanB"/>
    <property type="match status" value="1"/>
</dbReference>
<dbReference type="Gene3D" id="3.40.50.20">
    <property type="match status" value="1"/>
</dbReference>
<dbReference type="SUPFAM" id="SSF56059">
    <property type="entry name" value="Glutathione synthetase ATP-binding domain-like"/>
    <property type="match status" value="1"/>
</dbReference>
<evidence type="ECO:0000256" key="11">
    <source>
        <dbReference type="ARBA" id="ARBA00023211"/>
    </source>
</evidence>
<evidence type="ECO:0000256" key="4">
    <source>
        <dbReference type="ARBA" id="ARBA00022598"/>
    </source>
</evidence>
<dbReference type="Gene3D" id="3.30.1490.20">
    <property type="entry name" value="ATP-grasp fold, A domain"/>
    <property type="match status" value="1"/>
</dbReference>
<evidence type="ECO:0000256" key="8">
    <source>
        <dbReference type="ARBA" id="ARBA00022842"/>
    </source>
</evidence>
<accession>A0ABW9KMM3</accession>
<dbReference type="GO" id="GO:0016874">
    <property type="term" value="F:ligase activity"/>
    <property type="evidence" value="ECO:0007669"/>
    <property type="project" value="UniProtKB-KW"/>
</dbReference>
<dbReference type="SUPFAM" id="SSF52440">
    <property type="entry name" value="PreATP-grasp domain"/>
    <property type="match status" value="1"/>
</dbReference>
<evidence type="ECO:0000259" key="16">
    <source>
        <dbReference type="PROSITE" id="PS50975"/>
    </source>
</evidence>
<keyword evidence="12 14" id="KW-0961">Cell wall biogenesis/degradation</keyword>
<dbReference type="EC" id="6.3.2.4" evidence="14"/>
<dbReference type="PROSITE" id="PS50975">
    <property type="entry name" value="ATP_GRASP"/>
    <property type="match status" value="1"/>
</dbReference>
<comment type="cofactor">
    <cofactor evidence="2">
        <name>Mg(2+)</name>
        <dbReference type="ChEBI" id="CHEBI:18420"/>
    </cofactor>
</comment>
<evidence type="ECO:0000256" key="3">
    <source>
        <dbReference type="ARBA" id="ARBA00010871"/>
    </source>
</evidence>
<keyword evidence="14" id="KW-0963">Cytoplasm</keyword>
<dbReference type="InterPro" id="IPR013815">
    <property type="entry name" value="ATP_grasp_subdomain_1"/>
</dbReference>
<evidence type="ECO:0000256" key="12">
    <source>
        <dbReference type="ARBA" id="ARBA00023316"/>
    </source>
</evidence>
<comment type="similarity">
    <text evidence="3 14">Belongs to the D-alanine--D-alanine ligase family.</text>
</comment>
<dbReference type="InterPro" id="IPR011127">
    <property type="entry name" value="Dala_Dala_lig_N"/>
</dbReference>
<evidence type="ECO:0000256" key="10">
    <source>
        <dbReference type="ARBA" id="ARBA00022984"/>
    </source>
</evidence>
<evidence type="ECO:0000256" key="14">
    <source>
        <dbReference type="HAMAP-Rule" id="MF_00047"/>
    </source>
</evidence>
<keyword evidence="7 15" id="KW-0067">ATP-binding</keyword>
<comment type="function">
    <text evidence="14">Cell wall formation.</text>
</comment>
<evidence type="ECO:0000256" key="15">
    <source>
        <dbReference type="PROSITE-ProRule" id="PRU00409"/>
    </source>
</evidence>
<keyword evidence="5" id="KW-0479">Metal-binding</keyword>
<dbReference type="EMBL" id="JBJYXY010000001">
    <property type="protein sequence ID" value="MFN2977046.1"/>
    <property type="molecule type" value="Genomic_DNA"/>
</dbReference>
<keyword evidence="18" id="KW-1185">Reference proteome</keyword>
<keyword evidence="8" id="KW-0460">Magnesium</keyword>
<comment type="caution">
    <text evidence="17">The sequence shown here is derived from an EMBL/GenBank/DDBJ whole genome shotgun (WGS) entry which is preliminary data.</text>
</comment>
<organism evidence="17 18">
    <name type="scientific">Terriglobus aquaticus</name>
    <dbReference type="NCBI Taxonomy" id="940139"/>
    <lineage>
        <taxon>Bacteria</taxon>
        <taxon>Pseudomonadati</taxon>
        <taxon>Acidobacteriota</taxon>
        <taxon>Terriglobia</taxon>
        <taxon>Terriglobales</taxon>
        <taxon>Acidobacteriaceae</taxon>
        <taxon>Terriglobus</taxon>
    </lineage>
</organism>
<gene>
    <name evidence="14" type="primary">ddl</name>
    <name evidence="17" type="ORF">ACK2TP_14840</name>
</gene>
<evidence type="ECO:0000256" key="1">
    <source>
        <dbReference type="ARBA" id="ARBA00001936"/>
    </source>
</evidence>
<evidence type="ECO:0000256" key="9">
    <source>
        <dbReference type="ARBA" id="ARBA00022960"/>
    </source>
</evidence>
<keyword evidence="9 14" id="KW-0133">Cell shape</keyword>
<dbReference type="InterPro" id="IPR000291">
    <property type="entry name" value="D-Ala_lig_Van_CS"/>
</dbReference>
<evidence type="ECO:0000256" key="5">
    <source>
        <dbReference type="ARBA" id="ARBA00022723"/>
    </source>
</evidence>
<dbReference type="HAMAP" id="MF_00047">
    <property type="entry name" value="Dala_Dala_lig"/>
    <property type="match status" value="1"/>
</dbReference>
<dbReference type="RefSeq" id="WP_263414778.1">
    <property type="nucleotide sequence ID" value="NZ_BAABBH010000001.1"/>
</dbReference>
<dbReference type="NCBIfam" id="NF002528">
    <property type="entry name" value="PRK01966.1-4"/>
    <property type="match status" value="1"/>
</dbReference>
<reference evidence="17 18" key="1">
    <citation type="submission" date="2024-12" db="EMBL/GenBank/DDBJ databases">
        <authorList>
            <person name="Lee Y."/>
        </authorList>
    </citation>
    <scope>NUCLEOTIDE SEQUENCE [LARGE SCALE GENOMIC DNA]</scope>
    <source>
        <strain evidence="17 18">03SUJ4</strain>
    </source>
</reference>
<comment type="catalytic activity">
    <reaction evidence="13 14">
        <text>2 D-alanine + ATP = D-alanyl-D-alanine + ADP + phosphate + H(+)</text>
        <dbReference type="Rhea" id="RHEA:11224"/>
        <dbReference type="ChEBI" id="CHEBI:15378"/>
        <dbReference type="ChEBI" id="CHEBI:30616"/>
        <dbReference type="ChEBI" id="CHEBI:43474"/>
        <dbReference type="ChEBI" id="CHEBI:57416"/>
        <dbReference type="ChEBI" id="CHEBI:57822"/>
        <dbReference type="ChEBI" id="CHEBI:456216"/>
        <dbReference type="EC" id="6.3.2.4"/>
    </reaction>
</comment>
<feature type="domain" description="ATP-grasp" evidence="16">
    <location>
        <begin position="152"/>
        <end position="379"/>
    </location>
</feature>
<comment type="pathway">
    <text evidence="14">Cell wall biogenesis; peptidoglycan biosynthesis.</text>
</comment>
<proteinExistence type="inferred from homology"/>
<dbReference type="Gene3D" id="3.30.470.20">
    <property type="entry name" value="ATP-grasp fold, B domain"/>
    <property type="match status" value="1"/>
</dbReference>
<dbReference type="InterPro" id="IPR011095">
    <property type="entry name" value="Dala_Dala_lig_C"/>
</dbReference>
<dbReference type="Pfam" id="PF07478">
    <property type="entry name" value="Dala_Dala_lig_C"/>
    <property type="match status" value="1"/>
</dbReference>
<dbReference type="PANTHER" id="PTHR23132">
    <property type="entry name" value="D-ALANINE--D-ALANINE LIGASE"/>
    <property type="match status" value="1"/>
</dbReference>
<keyword evidence="4 14" id="KW-0436">Ligase</keyword>
<protein>
    <recommendedName>
        <fullName evidence="14">D-alanine--D-alanine ligase</fullName>
        <ecNumber evidence="14">6.3.2.4</ecNumber>
    </recommendedName>
    <alternativeName>
        <fullName evidence="14">D-Ala-D-Ala ligase</fullName>
    </alternativeName>
    <alternativeName>
        <fullName evidence="14">D-alanylalanine synthetase</fullName>
    </alternativeName>
</protein>
<evidence type="ECO:0000256" key="6">
    <source>
        <dbReference type="ARBA" id="ARBA00022741"/>
    </source>
</evidence>
<keyword evidence="6 15" id="KW-0547">Nucleotide-binding</keyword>
<dbReference type="InterPro" id="IPR005905">
    <property type="entry name" value="D_ala_D_ala"/>
</dbReference>
<evidence type="ECO:0000256" key="2">
    <source>
        <dbReference type="ARBA" id="ARBA00001946"/>
    </source>
</evidence>
<dbReference type="InterPro" id="IPR016185">
    <property type="entry name" value="PreATP-grasp_dom_sf"/>
</dbReference>